<dbReference type="InterPro" id="IPR054722">
    <property type="entry name" value="PolX-like_BBD"/>
</dbReference>
<protein>
    <recommendedName>
        <fullName evidence="1">Retrovirus-related Pol polyprotein from transposon TNT 1-94-like beta-barrel domain-containing protein</fullName>
    </recommendedName>
</protein>
<evidence type="ECO:0000259" key="1">
    <source>
        <dbReference type="Pfam" id="PF22936"/>
    </source>
</evidence>
<dbReference type="Proteomes" id="UP000235145">
    <property type="component" value="Unassembled WGS sequence"/>
</dbReference>
<comment type="caution">
    <text evidence="2">The sequence shown here is derived from an EMBL/GenBank/DDBJ whole genome shotgun (WGS) entry which is preliminary data.</text>
</comment>
<dbReference type="EMBL" id="NBSK02000002">
    <property type="protein sequence ID" value="KAJ0222998.1"/>
    <property type="molecule type" value="Genomic_DNA"/>
</dbReference>
<gene>
    <name evidence="2" type="ORF">LSAT_V11C200083750</name>
</gene>
<evidence type="ECO:0000313" key="2">
    <source>
        <dbReference type="EMBL" id="KAJ0222998.1"/>
    </source>
</evidence>
<organism evidence="2 3">
    <name type="scientific">Lactuca sativa</name>
    <name type="common">Garden lettuce</name>
    <dbReference type="NCBI Taxonomy" id="4236"/>
    <lineage>
        <taxon>Eukaryota</taxon>
        <taxon>Viridiplantae</taxon>
        <taxon>Streptophyta</taxon>
        <taxon>Embryophyta</taxon>
        <taxon>Tracheophyta</taxon>
        <taxon>Spermatophyta</taxon>
        <taxon>Magnoliopsida</taxon>
        <taxon>eudicotyledons</taxon>
        <taxon>Gunneridae</taxon>
        <taxon>Pentapetalae</taxon>
        <taxon>asterids</taxon>
        <taxon>campanulids</taxon>
        <taxon>Asterales</taxon>
        <taxon>Asteraceae</taxon>
        <taxon>Cichorioideae</taxon>
        <taxon>Cichorieae</taxon>
        <taxon>Lactucinae</taxon>
        <taxon>Lactuca</taxon>
    </lineage>
</organism>
<keyword evidence="3" id="KW-1185">Reference proteome</keyword>
<reference evidence="2 3" key="1">
    <citation type="journal article" date="2017" name="Nat. Commun.">
        <title>Genome assembly with in vitro proximity ligation data and whole-genome triplication in lettuce.</title>
        <authorList>
            <person name="Reyes-Chin-Wo S."/>
            <person name="Wang Z."/>
            <person name="Yang X."/>
            <person name="Kozik A."/>
            <person name="Arikit S."/>
            <person name="Song C."/>
            <person name="Xia L."/>
            <person name="Froenicke L."/>
            <person name="Lavelle D.O."/>
            <person name="Truco M.J."/>
            <person name="Xia R."/>
            <person name="Zhu S."/>
            <person name="Xu C."/>
            <person name="Xu H."/>
            <person name="Xu X."/>
            <person name="Cox K."/>
            <person name="Korf I."/>
            <person name="Meyers B.C."/>
            <person name="Michelmore R.W."/>
        </authorList>
    </citation>
    <scope>NUCLEOTIDE SEQUENCE [LARGE SCALE GENOMIC DNA]</scope>
    <source>
        <strain evidence="3">cv. Salinas</strain>
        <tissue evidence="2">Seedlings</tissue>
    </source>
</reference>
<evidence type="ECO:0000313" key="3">
    <source>
        <dbReference type="Proteomes" id="UP000235145"/>
    </source>
</evidence>
<dbReference type="AlphaFoldDB" id="A0A9R1WIY8"/>
<proteinExistence type="predicted"/>
<accession>A0A9R1WIY8</accession>
<dbReference type="Pfam" id="PF22936">
    <property type="entry name" value="Pol_BBD"/>
    <property type="match status" value="1"/>
</dbReference>
<name>A0A9R1WIY8_LACSA</name>
<feature type="domain" description="Retrovirus-related Pol polyprotein from transposon TNT 1-94-like beta-barrel" evidence="1">
    <location>
        <begin position="1"/>
        <end position="66"/>
    </location>
</feature>
<sequence>MTGFKSLLEDFIKKDGPSVTYGNNGKGTTNGYGTIKCNSVIFKNVSYVKGLRYNLISISQLCNAGYKVLFNKKEGKIIDQNNIIVLTANQQNDIYVMDMFYADKSLRRCVFSHAQSRLN</sequence>